<dbReference type="Proteomes" id="UP000533476">
    <property type="component" value="Unassembled WGS sequence"/>
</dbReference>
<keyword evidence="1" id="KW-0812">Transmembrane</keyword>
<reference evidence="2 3" key="1">
    <citation type="submission" date="2020-04" db="EMBL/GenBank/DDBJ databases">
        <authorList>
            <person name="Zhang R."/>
            <person name="Schippers A."/>
        </authorList>
    </citation>
    <scope>NUCLEOTIDE SEQUENCE [LARGE SCALE GENOMIC DNA]</scope>
    <source>
        <strain evidence="2 3">DSM 109850</strain>
    </source>
</reference>
<keyword evidence="1" id="KW-0472">Membrane</keyword>
<accession>A0A7Y0L1V0</accession>
<organism evidence="2 3">
    <name type="scientific">Sulfobacillus harzensis</name>
    <dbReference type="NCBI Taxonomy" id="2729629"/>
    <lineage>
        <taxon>Bacteria</taxon>
        <taxon>Bacillati</taxon>
        <taxon>Bacillota</taxon>
        <taxon>Clostridia</taxon>
        <taxon>Eubacteriales</taxon>
        <taxon>Clostridiales Family XVII. Incertae Sedis</taxon>
        <taxon>Sulfobacillus</taxon>
    </lineage>
</organism>
<evidence type="ECO:0000313" key="2">
    <source>
        <dbReference type="EMBL" id="NMP21741.1"/>
    </source>
</evidence>
<comment type="caution">
    <text evidence="2">The sequence shown here is derived from an EMBL/GenBank/DDBJ whole genome shotgun (WGS) entry which is preliminary data.</text>
</comment>
<dbReference type="Pfam" id="PF13196">
    <property type="entry name" value="DUF4012"/>
    <property type="match status" value="1"/>
</dbReference>
<dbReference type="EMBL" id="JABBVZ010000012">
    <property type="protein sequence ID" value="NMP21741.1"/>
    <property type="molecule type" value="Genomic_DNA"/>
</dbReference>
<proteinExistence type="predicted"/>
<sequence length="622" mass="68094">MAKDDRPPKRRRVRRRMRWGRFFGFLIFLGVVLPLLGLGYGAWRLDSDVHALKSDYHARNFVAMASSLQQAGGTLGIMRSASLLLGWMDAVPVLRGYYLNGMSVLTAAQMDVHAFGDAIPPVLDAAEGGGSSAAKTARVSQAVSAAGLKMQQLEPQLLGANRQIQSMNAHRWPGILSRKGLSVPEIKAVSDTLIRMLPTMTGRHPILASLMGFPNPKRYLLIFENSGELRATGGFMTAFAYVPFHNGKLGKITSQNIQTLDTQVTYRPTPPTVVGLYLPVLYWHLRDANSAVAGTNFGMPDVPEAVHNIYQFYNSIPNAPPVNGVVFIDTWFVDDLIGDVGGLNVPTLRGKTVHLTAQNANYEMEYMAEGLALPANVRKLFIGTMMKELMHDVFHGHTSELLKVAGTISLALRHEHVMMYFNNPKAEQFVANQNWGGIIPQHVNGDYVEVIDENLLGHKDNYWMHESYDVNIKTENGQNIETVTVHWRETGIDTGKPPYLVVPYHSWVSVFAPPGSTLDSMTATASGGNGAGGGIDSGIQVTDDTVVNKVEFGAHMNLPARLSKYQPDATGTLVATITLPAGVNINHILLQKQPGLKAEPVTVTVNGATRHIVLNSRTWLTF</sequence>
<dbReference type="RefSeq" id="WP_169097422.1">
    <property type="nucleotide sequence ID" value="NZ_JABBVZ010000012.1"/>
</dbReference>
<evidence type="ECO:0000256" key="1">
    <source>
        <dbReference type="SAM" id="Phobius"/>
    </source>
</evidence>
<keyword evidence="3" id="KW-1185">Reference proteome</keyword>
<keyword evidence="1" id="KW-1133">Transmembrane helix</keyword>
<gene>
    <name evidence="2" type="ORF">HIJ39_05145</name>
</gene>
<evidence type="ECO:0000313" key="3">
    <source>
        <dbReference type="Proteomes" id="UP000533476"/>
    </source>
</evidence>
<protein>
    <submittedName>
        <fullName evidence="2">DUF4012 domain-containing protein</fullName>
    </submittedName>
</protein>
<dbReference type="AlphaFoldDB" id="A0A7Y0L1V0"/>
<dbReference type="InterPro" id="IPR025101">
    <property type="entry name" value="DUF4012"/>
</dbReference>
<feature type="transmembrane region" description="Helical" evidence="1">
    <location>
        <begin position="21"/>
        <end position="43"/>
    </location>
</feature>
<name>A0A7Y0L1V0_9FIRM</name>